<keyword evidence="4" id="KW-0862">Zinc</keyword>
<dbReference type="Proteomes" id="UP001175353">
    <property type="component" value="Unassembled WGS sequence"/>
</dbReference>
<proteinExistence type="predicted"/>
<sequence length="465" mass="51819">MSVFDIVGPTHAGHLDDEIAAWTMQLEEIKEREDSKKAKYTLNSVPDLEVAYSVLLSEVNDHLQVLKDARLAHSFASAIDLDGETIAELSQLEAQAGEDRQVAVQMSHVDTELEAPPPYTDKAPEDFIEDEHTRWLNRLLSSREGFDHDKATVAGPSERYAHRQADALGKMASVAFQCAACTETFRWADVMQLQCEHEYCGHCLKAFILRGVKEHDLTLIPPRCCGKPLPHAIIVNTLSDKEMEDFQSAQVERDTRDKTYCSNTECGQFVDHKHIEAANATCPRCESQTCAMCKSAFHENDCPTDPELRAVLELGSENEWQRCFSCRSLVAIQWGCNHMTLLIEQRHHAFVLQSDNSASLKFRSSCATLTNVTIMAGESLKESTVGMEKGSNAKCATRGTDSSSFDAGNASWTYVWNVACIAFSMLILWARSFGDSTQEDFSAKDTVGKTVRHFDGMLSLKDTKL</sequence>
<dbReference type="PANTHER" id="PTHR11685">
    <property type="entry name" value="RBR FAMILY RING FINGER AND IBR DOMAIN-CONTAINING"/>
    <property type="match status" value="1"/>
</dbReference>
<name>A0AAN6HAT7_9PEZI</name>
<evidence type="ECO:0000313" key="7">
    <source>
        <dbReference type="Proteomes" id="UP001175353"/>
    </source>
</evidence>
<evidence type="ECO:0000256" key="1">
    <source>
        <dbReference type="ARBA" id="ARBA00022723"/>
    </source>
</evidence>
<comment type="caution">
    <text evidence="6">The sequence shown here is derived from an EMBL/GenBank/DDBJ whole genome shotgun (WGS) entry which is preliminary data.</text>
</comment>
<dbReference type="GO" id="GO:0016567">
    <property type="term" value="P:protein ubiquitination"/>
    <property type="evidence" value="ECO:0007669"/>
    <property type="project" value="InterPro"/>
</dbReference>
<protein>
    <recommendedName>
        <fullName evidence="5">IBR domain-containing protein</fullName>
    </recommendedName>
</protein>
<dbReference type="InterPro" id="IPR017907">
    <property type="entry name" value="Znf_RING_CS"/>
</dbReference>
<gene>
    <name evidence="6" type="ORF">LTR91_022427</name>
</gene>
<evidence type="ECO:0000256" key="3">
    <source>
        <dbReference type="ARBA" id="ARBA00022786"/>
    </source>
</evidence>
<organism evidence="6 7">
    <name type="scientific">Friedmanniomyces endolithicus</name>
    <dbReference type="NCBI Taxonomy" id="329885"/>
    <lineage>
        <taxon>Eukaryota</taxon>
        <taxon>Fungi</taxon>
        <taxon>Dikarya</taxon>
        <taxon>Ascomycota</taxon>
        <taxon>Pezizomycotina</taxon>
        <taxon>Dothideomycetes</taxon>
        <taxon>Dothideomycetidae</taxon>
        <taxon>Mycosphaerellales</taxon>
        <taxon>Teratosphaeriaceae</taxon>
        <taxon>Friedmanniomyces</taxon>
    </lineage>
</organism>
<dbReference type="GO" id="GO:0008270">
    <property type="term" value="F:zinc ion binding"/>
    <property type="evidence" value="ECO:0007669"/>
    <property type="project" value="UniProtKB-KW"/>
</dbReference>
<dbReference type="PROSITE" id="PS00518">
    <property type="entry name" value="ZF_RING_1"/>
    <property type="match status" value="1"/>
</dbReference>
<keyword evidence="7" id="KW-1185">Reference proteome</keyword>
<keyword evidence="3" id="KW-0833">Ubl conjugation pathway</keyword>
<evidence type="ECO:0000256" key="4">
    <source>
        <dbReference type="ARBA" id="ARBA00022833"/>
    </source>
</evidence>
<evidence type="ECO:0000259" key="5">
    <source>
        <dbReference type="SMART" id="SM00647"/>
    </source>
</evidence>
<dbReference type="SUPFAM" id="SSF57850">
    <property type="entry name" value="RING/U-box"/>
    <property type="match status" value="1"/>
</dbReference>
<reference evidence="6" key="1">
    <citation type="submission" date="2023-06" db="EMBL/GenBank/DDBJ databases">
        <title>Black Yeasts Isolated from many extreme environments.</title>
        <authorList>
            <person name="Coleine C."/>
            <person name="Stajich J.E."/>
            <person name="Selbmann L."/>
        </authorList>
    </citation>
    <scope>NUCLEOTIDE SEQUENCE</scope>
    <source>
        <strain evidence="6">CCFEE 5200</strain>
    </source>
</reference>
<dbReference type="InterPro" id="IPR031127">
    <property type="entry name" value="E3_UB_ligase_RBR"/>
</dbReference>
<dbReference type="InterPro" id="IPR002867">
    <property type="entry name" value="IBR_dom"/>
</dbReference>
<dbReference type="AlphaFoldDB" id="A0AAN6HAT7"/>
<dbReference type="InterPro" id="IPR013083">
    <property type="entry name" value="Znf_RING/FYVE/PHD"/>
</dbReference>
<evidence type="ECO:0000313" key="6">
    <source>
        <dbReference type="EMBL" id="KAK0956312.1"/>
    </source>
</evidence>
<evidence type="ECO:0000256" key="2">
    <source>
        <dbReference type="ARBA" id="ARBA00022771"/>
    </source>
</evidence>
<accession>A0AAN6HAT7</accession>
<dbReference type="SMART" id="SM00647">
    <property type="entry name" value="IBR"/>
    <property type="match status" value="1"/>
</dbReference>
<keyword evidence="1" id="KW-0479">Metal-binding</keyword>
<dbReference type="EMBL" id="JAUJLE010000440">
    <property type="protein sequence ID" value="KAK0956312.1"/>
    <property type="molecule type" value="Genomic_DNA"/>
</dbReference>
<keyword evidence="2" id="KW-0863">Zinc-finger</keyword>
<dbReference type="GO" id="GO:0004842">
    <property type="term" value="F:ubiquitin-protein transferase activity"/>
    <property type="evidence" value="ECO:0007669"/>
    <property type="project" value="InterPro"/>
</dbReference>
<dbReference type="Gene3D" id="3.30.40.10">
    <property type="entry name" value="Zinc/RING finger domain, C3HC4 (zinc finger)"/>
    <property type="match status" value="1"/>
</dbReference>
<dbReference type="CDD" id="cd20335">
    <property type="entry name" value="BRcat_RBR"/>
    <property type="match status" value="1"/>
</dbReference>
<feature type="domain" description="IBR" evidence="5">
    <location>
        <begin position="236"/>
        <end position="302"/>
    </location>
</feature>
<dbReference type="Pfam" id="PF01485">
    <property type="entry name" value="IBR"/>
    <property type="match status" value="1"/>
</dbReference>